<protein>
    <submittedName>
        <fullName evidence="1">Uncharacterized protein</fullName>
    </submittedName>
</protein>
<name>S8CMV9_9LAMI</name>
<dbReference type="EMBL" id="AUSU01002805">
    <property type="protein sequence ID" value="EPS68055.1"/>
    <property type="molecule type" value="Genomic_DNA"/>
</dbReference>
<keyword evidence="2" id="KW-1185">Reference proteome</keyword>
<accession>S8CMV9</accession>
<proteinExistence type="predicted"/>
<comment type="caution">
    <text evidence="1">The sequence shown here is derived from an EMBL/GenBank/DDBJ whole genome shotgun (WGS) entry which is preliminary data.</text>
</comment>
<dbReference type="AlphaFoldDB" id="S8CMV9"/>
<sequence>MEEQLWDDAEQLPFGPRSVLFTKYPSLNMATAQLLHSYFFIFKNFCYRLLNHSVFRRTESTLDDLRITALALGQNLHGGGI</sequence>
<gene>
    <name evidence="1" type="ORF">M569_06721</name>
</gene>
<dbReference type="Proteomes" id="UP000015453">
    <property type="component" value="Unassembled WGS sequence"/>
</dbReference>
<evidence type="ECO:0000313" key="1">
    <source>
        <dbReference type="EMBL" id="EPS68055.1"/>
    </source>
</evidence>
<evidence type="ECO:0000313" key="2">
    <source>
        <dbReference type="Proteomes" id="UP000015453"/>
    </source>
</evidence>
<organism evidence="1 2">
    <name type="scientific">Genlisea aurea</name>
    <dbReference type="NCBI Taxonomy" id="192259"/>
    <lineage>
        <taxon>Eukaryota</taxon>
        <taxon>Viridiplantae</taxon>
        <taxon>Streptophyta</taxon>
        <taxon>Embryophyta</taxon>
        <taxon>Tracheophyta</taxon>
        <taxon>Spermatophyta</taxon>
        <taxon>Magnoliopsida</taxon>
        <taxon>eudicotyledons</taxon>
        <taxon>Gunneridae</taxon>
        <taxon>Pentapetalae</taxon>
        <taxon>asterids</taxon>
        <taxon>lamiids</taxon>
        <taxon>Lamiales</taxon>
        <taxon>Lentibulariaceae</taxon>
        <taxon>Genlisea</taxon>
    </lineage>
</organism>
<reference evidence="1 2" key="1">
    <citation type="journal article" date="2013" name="BMC Genomics">
        <title>The miniature genome of a carnivorous plant Genlisea aurea contains a low number of genes and short non-coding sequences.</title>
        <authorList>
            <person name="Leushkin E.V."/>
            <person name="Sutormin R.A."/>
            <person name="Nabieva E.R."/>
            <person name="Penin A.A."/>
            <person name="Kondrashov A.S."/>
            <person name="Logacheva M.D."/>
        </authorList>
    </citation>
    <scope>NUCLEOTIDE SEQUENCE [LARGE SCALE GENOMIC DNA]</scope>
</reference>